<gene>
    <name evidence="3" type="ORF">CAUJ_LOCUS10891</name>
</gene>
<sequence>MSRSAVRLFQEKPSPEQVPRRKTRPRSAATSPSAVRTPSVIYVLPAADRPYNESPTYRNISPRTLADQLRRNSFRELFVLIDCRYPYEYAGGHIRFIDPELNPSDMSALSSLYPGEGKESAEKSDFIE</sequence>
<keyword evidence="4" id="KW-1185">Reference proteome</keyword>
<evidence type="ECO:0000313" key="4">
    <source>
        <dbReference type="Proteomes" id="UP000835052"/>
    </source>
</evidence>
<feature type="domain" description="Rhodanese" evidence="2">
    <location>
        <begin position="78"/>
        <end position="94"/>
    </location>
</feature>
<accession>A0A8S1HIZ4</accession>
<dbReference type="SUPFAM" id="SSF52821">
    <property type="entry name" value="Rhodanese/Cell cycle control phosphatase"/>
    <property type="match status" value="1"/>
</dbReference>
<name>A0A8S1HIZ4_9PELO</name>
<evidence type="ECO:0000313" key="3">
    <source>
        <dbReference type="EMBL" id="CAD6194972.1"/>
    </source>
</evidence>
<feature type="region of interest" description="Disordered" evidence="1">
    <location>
        <begin position="108"/>
        <end position="128"/>
    </location>
</feature>
<feature type="compositionally biased region" description="Basic and acidic residues" evidence="1">
    <location>
        <begin position="116"/>
        <end position="128"/>
    </location>
</feature>
<dbReference type="InterPro" id="IPR001763">
    <property type="entry name" value="Rhodanese-like_dom"/>
</dbReference>
<dbReference type="AlphaFoldDB" id="A0A8S1HIZ4"/>
<evidence type="ECO:0000259" key="2">
    <source>
        <dbReference type="PROSITE" id="PS50206"/>
    </source>
</evidence>
<dbReference type="Gene3D" id="3.40.250.10">
    <property type="entry name" value="Rhodanese-like domain"/>
    <property type="match status" value="1"/>
</dbReference>
<protein>
    <recommendedName>
        <fullName evidence="2">Rhodanese domain-containing protein</fullName>
    </recommendedName>
</protein>
<dbReference type="OrthoDB" id="26523at2759"/>
<feature type="region of interest" description="Disordered" evidence="1">
    <location>
        <begin position="1"/>
        <end position="34"/>
    </location>
</feature>
<organism evidence="3 4">
    <name type="scientific">Caenorhabditis auriculariae</name>
    <dbReference type="NCBI Taxonomy" id="2777116"/>
    <lineage>
        <taxon>Eukaryota</taxon>
        <taxon>Metazoa</taxon>
        <taxon>Ecdysozoa</taxon>
        <taxon>Nematoda</taxon>
        <taxon>Chromadorea</taxon>
        <taxon>Rhabditida</taxon>
        <taxon>Rhabditina</taxon>
        <taxon>Rhabditomorpha</taxon>
        <taxon>Rhabditoidea</taxon>
        <taxon>Rhabditidae</taxon>
        <taxon>Peloderinae</taxon>
        <taxon>Caenorhabditis</taxon>
    </lineage>
</organism>
<dbReference type="Proteomes" id="UP000835052">
    <property type="component" value="Unassembled WGS sequence"/>
</dbReference>
<reference evidence="3" key="1">
    <citation type="submission" date="2020-10" db="EMBL/GenBank/DDBJ databases">
        <authorList>
            <person name="Kikuchi T."/>
        </authorList>
    </citation>
    <scope>NUCLEOTIDE SEQUENCE</scope>
    <source>
        <strain evidence="3">NKZ352</strain>
    </source>
</reference>
<dbReference type="InterPro" id="IPR036873">
    <property type="entry name" value="Rhodanese-like_dom_sf"/>
</dbReference>
<dbReference type="EMBL" id="CAJGYM010000049">
    <property type="protein sequence ID" value="CAD6194972.1"/>
    <property type="molecule type" value="Genomic_DNA"/>
</dbReference>
<proteinExistence type="predicted"/>
<dbReference type="PROSITE" id="PS50206">
    <property type="entry name" value="RHODANESE_3"/>
    <property type="match status" value="1"/>
</dbReference>
<comment type="caution">
    <text evidence="3">The sequence shown here is derived from an EMBL/GenBank/DDBJ whole genome shotgun (WGS) entry which is preliminary data.</text>
</comment>
<evidence type="ECO:0000256" key="1">
    <source>
        <dbReference type="SAM" id="MobiDB-lite"/>
    </source>
</evidence>